<dbReference type="InterPro" id="IPR027417">
    <property type="entry name" value="P-loop_NTPase"/>
</dbReference>
<sequence length="722" mass="81752">MVAAARFLRKKEWDTRVDQELIEAFEQSPSSTFVSELFIHLVLDLMNEPWFDEELPKIRETDHSQGKRKSIDHLLMLLHKSKAWHQQLSTKQDRMKQALENQVSDQDVENAALSLKLLNQIGNSIDAVIASAEGYRETISGIYSSKDKKSQMTEKIKELQQQIEKWEEWRQSLGESESHALDELTSMVGIEEVKNKVKTYYYYLEYQRERQRQGYHFANERNLNMILTGNPGTGKTTIARLLAKIYHQLGALPRENVVEVDRSHLVGAYVGQTEEKTMNVIQEAVGGILFIDEAYSLKREGASGTDYGQTAIDTIVSAMTSGEYAGQFAVILAGYPDEMRTFLWSNPGLRSRFPETNHIHLPDFSMEELVEIAEHVALDNDYSLTESALKQLRKQIDKEKVDENFGNARTVKNLVLDAIFQQGSKAAQEKDYSKDTFTILDEEAFLMDDRAETDESQSGENKLHQLIGLDNVKEEVRKLASFVKIQKEREAKGLPIVPVQLHAVFSGPPGTGKTTVAHIYSQILHELDLLKRGHVVIAGRSDLVAGYVGQTAIKTKKIIREALGGVLFIDEAYSLIHQGEQDFGREAIDTLVEEMTKHEENLVVILAGYSSPMSALLNSNPGLASRFKKSISFADYKGLELVEILEYYIESFGYELEDQARTLLKEKLSQDPPEGNARAMKDLVEDAIQNQAYRLIYDENHRGALSSLTSKDFSIINEEERN</sequence>
<dbReference type="InterPro" id="IPR041627">
    <property type="entry name" value="AAA_lid_6"/>
</dbReference>
<dbReference type="Pfam" id="PF00004">
    <property type="entry name" value="AAA"/>
    <property type="match status" value="2"/>
</dbReference>
<reference evidence="6 7" key="1">
    <citation type="submission" date="2017-10" db="EMBL/GenBank/DDBJ databases">
        <title>Bacillus sp. nov., a halophilic bacterium isolated from a Keqin Lake.</title>
        <authorList>
            <person name="Wang H."/>
        </authorList>
    </citation>
    <scope>NUCLEOTIDE SEQUENCE [LARGE SCALE GENOMIC DNA]</scope>
    <source>
        <strain evidence="6 7">KQ-12</strain>
    </source>
</reference>
<accession>A0A323TS18</accession>
<keyword evidence="4" id="KW-0175">Coiled coil</keyword>
<dbReference type="Gene3D" id="3.40.50.300">
    <property type="entry name" value="P-loop containing nucleotide triphosphate hydrolases"/>
    <property type="match status" value="2"/>
</dbReference>
<proteinExistence type="inferred from homology"/>
<evidence type="ECO:0000313" key="7">
    <source>
        <dbReference type="Proteomes" id="UP000248214"/>
    </source>
</evidence>
<dbReference type="CDD" id="cd00009">
    <property type="entry name" value="AAA"/>
    <property type="match status" value="2"/>
</dbReference>
<evidence type="ECO:0000256" key="3">
    <source>
        <dbReference type="ARBA" id="ARBA00022840"/>
    </source>
</evidence>
<dbReference type="Gene3D" id="1.10.8.60">
    <property type="match status" value="2"/>
</dbReference>
<dbReference type="AlphaFoldDB" id="A0A323TS18"/>
<keyword evidence="3" id="KW-0067">ATP-binding</keyword>
<dbReference type="GO" id="GO:0016887">
    <property type="term" value="F:ATP hydrolysis activity"/>
    <property type="evidence" value="ECO:0007669"/>
    <property type="project" value="InterPro"/>
</dbReference>
<evidence type="ECO:0000313" key="6">
    <source>
        <dbReference type="EMBL" id="PYZ95373.1"/>
    </source>
</evidence>
<feature type="domain" description="AAA+ ATPase" evidence="5">
    <location>
        <begin position="221"/>
        <end position="365"/>
    </location>
</feature>
<dbReference type="PRINTS" id="PR00819">
    <property type="entry name" value="CBXCFQXSUPER"/>
</dbReference>
<gene>
    <name evidence="6" type="ORF">CR194_07055</name>
</gene>
<dbReference type="EMBL" id="PDOD01000001">
    <property type="protein sequence ID" value="PYZ95373.1"/>
    <property type="molecule type" value="Genomic_DNA"/>
</dbReference>
<evidence type="ECO:0000256" key="2">
    <source>
        <dbReference type="ARBA" id="ARBA00022741"/>
    </source>
</evidence>
<keyword evidence="2" id="KW-0547">Nucleotide-binding</keyword>
<organism evidence="6 7">
    <name type="scientific">Salipaludibacillus keqinensis</name>
    <dbReference type="NCBI Taxonomy" id="2045207"/>
    <lineage>
        <taxon>Bacteria</taxon>
        <taxon>Bacillati</taxon>
        <taxon>Bacillota</taxon>
        <taxon>Bacilli</taxon>
        <taxon>Bacillales</taxon>
        <taxon>Bacillaceae</taxon>
    </lineage>
</organism>
<dbReference type="Pfam" id="PF17866">
    <property type="entry name" value="AAA_lid_6"/>
    <property type="match status" value="2"/>
</dbReference>
<dbReference type="InterPro" id="IPR003959">
    <property type="entry name" value="ATPase_AAA_core"/>
</dbReference>
<comment type="similarity">
    <text evidence="1">Belongs to the CbxX/CfxQ family.</text>
</comment>
<name>A0A323TS18_9BACI</name>
<feature type="coiled-coil region" evidence="4">
    <location>
        <begin position="142"/>
        <end position="176"/>
    </location>
</feature>
<comment type="caution">
    <text evidence="6">The sequence shown here is derived from an EMBL/GenBank/DDBJ whole genome shotgun (WGS) entry which is preliminary data.</text>
</comment>
<dbReference type="Proteomes" id="UP000248214">
    <property type="component" value="Unassembled WGS sequence"/>
</dbReference>
<dbReference type="SUPFAM" id="SSF52540">
    <property type="entry name" value="P-loop containing nucleoside triphosphate hydrolases"/>
    <property type="match status" value="2"/>
</dbReference>
<dbReference type="InterPro" id="IPR003593">
    <property type="entry name" value="AAA+_ATPase"/>
</dbReference>
<dbReference type="InterPro" id="IPR050773">
    <property type="entry name" value="CbxX/CfxQ_RuBisCO_ESX"/>
</dbReference>
<dbReference type="FunFam" id="3.40.50.300:FF:000216">
    <property type="entry name" value="Type VII secretion ATPase EccA"/>
    <property type="match status" value="2"/>
</dbReference>
<dbReference type="PANTHER" id="PTHR43392:SF2">
    <property type="entry name" value="AAA-TYPE ATPASE FAMILY PROTEIN _ ANKYRIN REPEAT FAMILY PROTEIN"/>
    <property type="match status" value="1"/>
</dbReference>
<dbReference type="PANTHER" id="PTHR43392">
    <property type="entry name" value="AAA-TYPE ATPASE FAMILY PROTEIN / ANKYRIN REPEAT FAMILY PROTEIN"/>
    <property type="match status" value="1"/>
</dbReference>
<keyword evidence="7" id="KW-1185">Reference proteome</keyword>
<dbReference type="SMART" id="SM00382">
    <property type="entry name" value="AAA"/>
    <property type="match status" value="2"/>
</dbReference>
<dbReference type="InterPro" id="IPR000641">
    <property type="entry name" value="CbxX/CfxQ"/>
</dbReference>
<dbReference type="OrthoDB" id="9806903at2"/>
<evidence type="ECO:0000259" key="5">
    <source>
        <dbReference type="SMART" id="SM00382"/>
    </source>
</evidence>
<protein>
    <submittedName>
        <fullName evidence="6">Stage V sporulation protein K</fullName>
    </submittedName>
</protein>
<evidence type="ECO:0000256" key="4">
    <source>
        <dbReference type="SAM" id="Coils"/>
    </source>
</evidence>
<feature type="domain" description="AAA+ ATPase" evidence="5">
    <location>
        <begin position="499"/>
        <end position="637"/>
    </location>
</feature>
<evidence type="ECO:0000256" key="1">
    <source>
        <dbReference type="ARBA" id="ARBA00010378"/>
    </source>
</evidence>
<dbReference type="GO" id="GO:0005524">
    <property type="term" value="F:ATP binding"/>
    <property type="evidence" value="ECO:0007669"/>
    <property type="project" value="UniProtKB-KW"/>
</dbReference>